<comment type="caution">
    <text evidence="3">The sequence shown here is derived from an EMBL/GenBank/DDBJ whole genome shotgun (WGS) entry which is preliminary data.</text>
</comment>
<name>A0A5C7I6T8_9ROSI</name>
<evidence type="ECO:0000313" key="3">
    <source>
        <dbReference type="EMBL" id="TXG64845.1"/>
    </source>
</evidence>
<accession>A0A5C7I6T8</accession>
<evidence type="ECO:0000259" key="2">
    <source>
        <dbReference type="Pfam" id="PF00646"/>
    </source>
</evidence>
<dbReference type="Pfam" id="PF00646">
    <property type="entry name" value="F-box"/>
    <property type="match status" value="1"/>
</dbReference>
<sequence length="288" mass="32646">MSIIDNKSRPVHSFSSLVVMSGLLSLPEGCIAAVISFTSPREACHLACVSTTFRSAADSDVVWDRFLPQEYSSDWSSSSTAWSSLSKKELYFRTRHNLIHKGKLSFWFDLSSGKKCYMIPPRELNISDVDCIYAWRWFSIPDADAYTKRRFGIPDCRFSEVVIRRDVCPFEIGGKITTSLLSPMTTYVAYIVFAKNSICWVDYDPAEVTVGLSGSNNGQNRTVYIHRERQDGDDDGIYPKKRADGWLETELGEFFNGGDEEGEMLITIESDMKEGFTIQGIEIRPKRE</sequence>
<feature type="domain" description="F-box" evidence="2">
    <location>
        <begin position="23"/>
        <end position="64"/>
    </location>
</feature>
<reference evidence="4" key="1">
    <citation type="journal article" date="2019" name="Gigascience">
        <title>De novo genome assembly of the endangered Acer yangbiense, a plant species with extremely small populations endemic to Yunnan Province, China.</title>
        <authorList>
            <person name="Yang J."/>
            <person name="Wariss H.M."/>
            <person name="Tao L."/>
            <person name="Zhang R."/>
            <person name="Yun Q."/>
            <person name="Hollingsworth P."/>
            <person name="Dao Z."/>
            <person name="Luo G."/>
            <person name="Guo H."/>
            <person name="Ma Y."/>
            <person name="Sun W."/>
        </authorList>
    </citation>
    <scope>NUCLEOTIDE SEQUENCE [LARGE SCALE GENOMIC DNA]</scope>
    <source>
        <strain evidence="4">cv. Malutang</strain>
    </source>
</reference>
<organism evidence="3 4">
    <name type="scientific">Acer yangbiense</name>
    <dbReference type="NCBI Taxonomy" id="1000413"/>
    <lineage>
        <taxon>Eukaryota</taxon>
        <taxon>Viridiplantae</taxon>
        <taxon>Streptophyta</taxon>
        <taxon>Embryophyta</taxon>
        <taxon>Tracheophyta</taxon>
        <taxon>Spermatophyta</taxon>
        <taxon>Magnoliopsida</taxon>
        <taxon>eudicotyledons</taxon>
        <taxon>Gunneridae</taxon>
        <taxon>Pentapetalae</taxon>
        <taxon>rosids</taxon>
        <taxon>malvids</taxon>
        <taxon>Sapindales</taxon>
        <taxon>Sapindaceae</taxon>
        <taxon>Hippocastanoideae</taxon>
        <taxon>Acereae</taxon>
        <taxon>Acer</taxon>
    </lineage>
</organism>
<dbReference type="AlphaFoldDB" id="A0A5C7I6T8"/>
<keyword evidence="1" id="KW-0732">Signal</keyword>
<dbReference type="InterPro" id="IPR001810">
    <property type="entry name" value="F-box_dom"/>
</dbReference>
<dbReference type="Proteomes" id="UP000323000">
    <property type="component" value="Chromosome 4"/>
</dbReference>
<dbReference type="OrthoDB" id="10298165at2759"/>
<dbReference type="InterPro" id="IPR036047">
    <property type="entry name" value="F-box-like_dom_sf"/>
</dbReference>
<protein>
    <recommendedName>
        <fullName evidence="2">F-box domain-containing protein</fullName>
    </recommendedName>
</protein>
<evidence type="ECO:0000256" key="1">
    <source>
        <dbReference type="SAM" id="SignalP"/>
    </source>
</evidence>
<dbReference type="Pfam" id="PF14299">
    <property type="entry name" value="PP2"/>
    <property type="match status" value="1"/>
</dbReference>
<dbReference type="PANTHER" id="PTHR32278:SF111">
    <property type="entry name" value="F-BOX PROTEIN PP2-B12-RELATED"/>
    <property type="match status" value="1"/>
</dbReference>
<feature type="signal peptide" evidence="1">
    <location>
        <begin position="1"/>
        <end position="32"/>
    </location>
</feature>
<proteinExistence type="predicted"/>
<keyword evidence="4" id="KW-1185">Reference proteome</keyword>
<gene>
    <name evidence="3" type="ORF">EZV62_011839</name>
</gene>
<dbReference type="EMBL" id="VAHF01000004">
    <property type="protein sequence ID" value="TXG64845.1"/>
    <property type="molecule type" value="Genomic_DNA"/>
</dbReference>
<dbReference type="CDD" id="cd22162">
    <property type="entry name" value="F-box_AtSKIP3-like"/>
    <property type="match status" value="1"/>
</dbReference>
<dbReference type="PANTHER" id="PTHR32278">
    <property type="entry name" value="F-BOX DOMAIN-CONTAINING PROTEIN"/>
    <property type="match status" value="1"/>
</dbReference>
<evidence type="ECO:0000313" key="4">
    <source>
        <dbReference type="Proteomes" id="UP000323000"/>
    </source>
</evidence>
<dbReference type="InterPro" id="IPR025886">
    <property type="entry name" value="PP2-like"/>
</dbReference>
<feature type="chain" id="PRO_5023028577" description="F-box domain-containing protein" evidence="1">
    <location>
        <begin position="33"/>
        <end position="288"/>
    </location>
</feature>
<dbReference type="Gene3D" id="1.20.1280.50">
    <property type="match status" value="1"/>
</dbReference>
<dbReference type="SUPFAM" id="SSF81383">
    <property type="entry name" value="F-box domain"/>
    <property type="match status" value="1"/>
</dbReference>